<dbReference type="RefSeq" id="XP_018987892.1">
    <property type="nucleotide sequence ID" value="XM_019131327.1"/>
</dbReference>
<dbReference type="GO" id="GO:0048487">
    <property type="term" value="F:beta-tubulin binding"/>
    <property type="evidence" value="ECO:0007669"/>
    <property type="project" value="EnsemblFungi"/>
</dbReference>
<keyword evidence="2 3" id="KW-0143">Chaperone</keyword>
<dbReference type="GO" id="GO:0007021">
    <property type="term" value="P:tubulin complex assembly"/>
    <property type="evidence" value="ECO:0007669"/>
    <property type="project" value="UniProtKB-UniRule"/>
</dbReference>
<dbReference type="STRING" id="984486.A0A1E3QY94"/>
<comment type="similarity">
    <text evidence="1 3">Belongs to the TBCA family.</text>
</comment>
<evidence type="ECO:0000313" key="4">
    <source>
        <dbReference type="EMBL" id="ODQ82564.1"/>
    </source>
</evidence>
<dbReference type="AlphaFoldDB" id="A0A1E3QY94"/>
<dbReference type="SUPFAM" id="SSF46988">
    <property type="entry name" value="Tubulin chaperone cofactor A"/>
    <property type="match status" value="1"/>
</dbReference>
<dbReference type="Pfam" id="PF02970">
    <property type="entry name" value="TBCA"/>
    <property type="match status" value="1"/>
</dbReference>
<keyword evidence="3" id="KW-0206">Cytoskeleton</keyword>
<dbReference type="GO" id="GO:0007023">
    <property type="term" value="P:post-chaperonin tubulin folding pathway"/>
    <property type="evidence" value="ECO:0007669"/>
    <property type="project" value="UniProtKB-UniRule"/>
</dbReference>
<comment type="subunit">
    <text evidence="3">Supercomplex made of cofactors A to E. Cofactors A and D function by capturing and stabilizing tubulin in a quasi-native conformation. Cofactor E binds to the cofactor D-tubulin complex; interaction with cofactor C then causes the release of tubulin polypeptides that are committed to the native state.</text>
</comment>
<evidence type="ECO:0000256" key="1">
    <source>
        <dbReference type="ARBA" id="ARBA00006806"/>
    </source>
</evidence>
<dbReference type="PANTHER" id="PTHR21500">
    <property type="entry name" value="TUBULIN-SPECIFIC CHAPERONE A"/>
    <property type="match status" value="1"/>
</dbReference>
<dbReference type="Gene3D" id="1.20.58.90">
    <property type="match status" value="1"/>
</dbReference>
<dbReference type="InterPro" id="IPR004226">
    <property type="entry name" value="TBCA"/>
</dbReference>
<reference evidence="5" key="1">
    <citation type="submission" date="2016-05" db="EMBL/GenBank/DDBJ databases">
        <title>Comparative genomics of biotechnologically important yeasts.</title>
        <authorList>
            <consortium name="DOE Joint Genome Institute"/>
            <person name="Riley R."/>
            <person name="Haridas S."/>
            <person name="Wolfe K.H."/>
            <person name="Lopes M.R."/>
            <person name="Hittinger C.T."/>
            <person name="Goker M."/>
            <person name="Salamov A."/>
            <person name="Wisecaver J."/>
            <person name="Long T.M."/>
            <person name="Aerts A.L."/>
            <person name="Barry K."/>
            <person name="Choi C."/>
            <person name="Clum A."/>
            <person name="Coughlan A.Y."/>
            <person name="Deshpande S."/>
            <person name="Douglass A.P."/>
            <person name="Hanson S.J."/>
            <person name="Klenk H.-P."/>
            <person name="Labutti K."/>
            <person name="Lapidus A."/>
            <person name="Lindquist E."/>
            <person name="Lipzen A."/>
            <person name="Meier-Kolthoff J.P."/>
            <person name="Ohm R.A."/>
            <person name="Otillar R.P."/>
            <person name="Pangilinan J."/>
            <person name="Peng Y."/>
            <person name="Rokas A."/>
            <person name="Rosa C.A."/>
            <person name="Scheuner C."/>
            <person name="Sibirny A.A."/>
            <person name="Slot J.C."/>
            <person name="Stielow J.B."/>
            <person name="Sun H."/>
            <person name="Kurtzman C.P."/>
            <person name="Blackwell M."/>
            <person name="Grigoriev I.V."/>
            <person name="Jeffries T.W."/>
        </authorList>
    </citation>
    <scope>NUCLEOTIDE SEQUENCE [LARGE SCALE GENOMIC DNA]</scope>
    <source>
        <strain evidence="5">NRRL Y-12698</strain>
    </source>
</reference>
<dbReference type="InterPro" id="IPR036126">
    <property type="entry name" value="TBCA_sf"/>
</dbReference>
<dbReference type="GeneID" id="30149180"/>
<gene>
    <name evidence="4" type="ORF">BABINDRAFT_24426</name>
</gene>
<feature type="non-terminal residue" evidence="4">
    <location>
        <position position="95"/>
    </location>
</feature>
<proteinExistence type="inferred from homology"/>
<evidence type="ECO:0000256" key="2">
    <source>
        <dbReference type="ARBA" id="ARBA00023186"/>
    </source>
</evidence>
<accession>A0A1E3QY94</accession>
<dbReference type="Proteomes" id="UP000094336">
    <property type="component" value="Unassembled WGS sequence"/>
</dbReference>
<evidence type="ECO:0000313" key="5">
    <source>
        <dbReference type="Proteomes" id="UP000094336"/>
    </source>
</evidence>
<keyword evidence="5" id="KW-1185">Reference proteome</keyword>
<protein>
    <recommendedName>
        <fullName evidence="3">Tubulin-specific chaperone A</fullName>
    </recommendedName>
</protein>
<dbReference type="EMBL" id="KV454426">
    <property type="protein sequence ID" value="ODQ82564.1"/>
    <property type="molecule type" value="Genomic_DNA"/>
</dbReference>
<sequence length="95" mass="11095">MAPTKLEIKLKSLNRLMKEESLYREELAEQQVVVDNLKANNADEYDLKKQIEVLEETRKMIPELLKKVTEHKQALDEFLESYSGEEDLTEAKEAI</sequence>
<organism evidence="4 5">
    <name type="scientific">Babjeviella inositovora NRRL Y-12698</name>
    <dbReference type="NCBI Taxonomy" id="984486"/>
    <lineage>
        <taxon>Eukaryota</taxon>
        <taxon>Fungi</taxon>
        <taxon>Dikarya</taxon>
        <taxon>Ascomycota</taxon>
        <taxon>Saccharomycotina</taxon>
        <taxon>Pichiomycetes</taxon>
        <taxon>Serinales incertae sedis</taxon>
        <taxon>Babjeviella</taxon>
    </lineage>
</organism>
<keyword evidence="3" id="KW-0963">Cytoplasm</keyword>
<dbReference type="GO" id="GO:0005874">
    <property type="term" value="C:microtubule"/>
    <property type="evidence" value="ECO:0007669"/>
    <property type="project" value="UniProtKB-KW"/>
</dbReference>
<comment type="subcellular location">
    <subcellularLocation>
        <location evidence="3">Cytoplasm</location>
        <location evidence="3">Cytoskeleton</location>
    </subcellularLocation>
</comment>
<evidence type="ECO:0000256" key="3">
    <source>
        <dbReference type="RuleBase" id="RU364030"/>
    </source>
</evidence>
<name>A0A1E3QY94_9ASCO</name>
<dbReference type="GO" id="GO:0005829">
    <property type="term" value="C:cytosol"/>
    <property type="evidence" value="ECO:0007669"/>
    <property type="project" value="TreeGrafter"/>
</dbReference>
<keyword evidence="3" id="KW-0493">Microtubule</keyword>
<dbReference type="PANTHER" id="PTHR21500:SF0">
    <property type="entry name" value="TUBULIN-SPECIFIC CHAPERONE A"/>
    <property type="match status" value="1"/>
</dbReference>
<dbReference type="OrthoDB" id="296187at2759"/>